<reference evidence="3 4" key="1">
    <citation type="submission" date="2018-09" db="EMBL/GenBank/DDBJ databases">
        <title>The draft genome of Acinetobacter spp. strains.</title>
        <authorList>
            <person name="Qin J."/>
            <person name="Feng Y."/>
            <person name="Zong Z."/>
        </authorList>
    </citation>
    <scope>NUCLEOTIDE SEQUENCE [LARGE SCALE GENOMIC DNA]</scope>
    <source>
        <strain evidence="3 4">WCHAc060002</strain>
    </source>
</reference>
<accession>A0A3A8GCG0</accession>
<dbReference type="RefSeq" id="WP_120367428.1">
    <property type="nucleotide sequence ID" value="NZ_RAXZ01000008.1"/>
</dbReference>
<feature type="region of interest" description="Disordered" evidence="1">
    <location>
        <begin position="29"/>
        <end position="50"/>
    </location>
</feature>
<dbReference type="Proteomes" id="UP000281084">
    <property type="component" value="Unassembled WGS sequence"/>
</dbReference>
<protein>
    <submittedName>
        <fullName evidence="3">Uncharacterized protein</fullName>
    </submittedName>
</protein>
<gene>
    <name evidence="3" type="ORF">D7V64_08490</name>
</gene>
<feature type="chain" id="PRO_5017387690" evidence="2">
    <location>
        <begin position="22"/>
        <end position="210"/>
    </location>
</feature>
<evidence type="ECO:0000313" key="3">
    <source>
        <dbReference type="EMBL" id="RKG53020.1"/>
    </source>
</evidence>
<organism evidence="3 4">
    <name type="scientific">Acinetobacter cumulans</name>
    <dbReference type="NCBI Taxonomy" id="2136182"/>
    <lineage>
        <taxon>Bacteria</taxon>
        <taxon>Pseudomonadati</taxon>
        <taxon>Pseudomonadota</taxon>
        <taxon>Gammaproteobacteria</taxon>
        <taxon>Moraxellales</taxon>
        <taxon>Moraxellaceae</taxon>
        <taxon>Acinetobacter</taxon>
    </lineage>
</organism>
<dbReference type="AlphaFoldDB" id="A0A3A8GCG0"/>
<comment type="caution">
    <text evidence="3">The sequence shown here is derived from an EMBL/GenBank/DDBJ whole genome shotgun (WGS) entry which is preliminary data.</text>
</comment>
<feature type="signal peptide" evidence="2">
    <location>
        <begin position="1"/>
        <end position="21"/>
    </location>
</feature>
<dbReference type="PROSITE" id="PS51257">
    <property type="entry name" value="PROKAR_LIPOPROTEIN"/>
    <property type="match status" value="1"/>
</dbReference>
<evidence type="ECO:0000256" key="1">
    <source>
        <dbReference type="SAM" id="MobiDB-lite"/>
    </source>
</evidence>
<evidence type="ECO:0000256" key="2">
    <source>
        <dbReference type="SAM" id="SignalP"/>
    </source>
</evidence>
<proteinExistence type="predicted"/>
<name>A0A3A8GCG0_9GAMM</name>
<dbReference type="EMBL" id="RAXZ01000008">
    <property type="protein sequence ID" value="RKG53020.1"/>
    <property type="molecule type" value="Genomic_DNA"/>
</dbReference>
<sequence length="210" mass="23384">MNNMTKLALIGASVISMGALTACQSTTANQANDHQRMMKEHHGDSARKMSPEQREQMKEMRAEQRQVFKEMKQACDNKASGTAVQVKAGDKVIDGTCTVQFKADRQAIKQEFKQARAEQQQMRGEHRPMRGDMNGPMRMRSAEPLTDAKRAELVKQFDQRLAERQAHQQAIAQACQAKANGTAVQIKSGERTIAGKCEVRFIPNAPLKTA</sequence>
<feature type="compositionally biased region" description="Basic and acidic residues" evidence="1">
    <location>
        <begin position="33"/>
        <end position="50"/>
    </location>
</feature>
<evidence type="ECO:0000313" key="4">
    <source>
        <dbReference type="Proteomes" id="UP000281084"/>
    </source>
</evidence>
<keyword evidence="2" id="KW-0732">Signal</keyword>